<feature type="non-terminal residue" evidence="1">
    <location>
        <position position="1"/>
    </location>
</feature>
<dbReference type="Proteomes" id="UP001194468">
    <property type="component" value="Unassembled WGS sequence"/>
</dbReference>
<reference evidence="1" key="1">
    <citation type="submission" date="2019-10" db="EMBL/GenBank/DDBJ databases">
        <authorList>
            <consortium name="DOE Joint Genome Institute"/>
            <person name="Kuo A."/>
            <person name="Miyauchi S."/>
            <person name="Kiss E."/>
            <person name="Drula E."/>
            <person name="Kohler A."/>
            <person name="Sanchez-Garcia M."/>
            <person name="Andreopoulos B."/>
            <person name="Barry K.W."/>
            <person name="Bonito G."/>
            <person name="Buee M."/>
            <person name="Carver A."/>
            <person name="Chen C."/>
            <person name="Cichocki N."/>
            <person name="Clum A."/>
            <person name="Culley D."/>
            <person name="Crous P.W."/>
            <person name="Fauchery L."/>
            <person name="Girlanda M."/>
            <person name="Hayes R."/>
            <person name="Keri Z."/>
            <person name="LaButti K."/>
            <person name="Lipzen A."/>
            <person name="Lombard V."/>
            <person name="Magnuson J."/>
            <person name="Maillard F."/>
            <person name="Morin E."/>
            <person name="Murat C."/>
            <person name="Nolan M."/>
            <person name="Ohm R."/>
            <person name="Pangilinan J."/>
            <person name="Pereira M."/>
            <person name="Perotto S."/>
            <person name="Peter M."/>
            <person name="Riley R."/>
            <person name="Sitrit Y."/>
            <person name="Stielow B."/>
            <person name="Szollosi G."/>
            <person name="Zifcakova L."/>
            <person name="Stursova M."/>
            <person name="Spatafora J.W."/>
            <person name="Tedersoo L."/>
            <person name="Vaario L.-M."/>
            <person name="Yamada A."/>
            <person name="Yan M."/>
            <person name="Wang P."/>
            <person name="Xu J."/>
            <person name="Bruns T."/>
            <person name="Baldrian P."/>
            <person name="Vilgalys R."/>
            <person name="Henrissat B."/>
            <person name="Grigoriev I.V."/>
            <person name="Hibbett D."/>
            <person name="Nagy L.G."/>
            <person name="Martin F.M."/>
        </authorList>
    </citation>
    <scope>NUCLEOTIDE SEQUENCE</scope>
    <source>
        <strain evidence="1">BED1</strain>
    </source>
</reference>
<accession>A0AAD4BDI5</accession>
<dbReference type="AlphaFoldDB" id="A0AAD4BDI5"/>
<name>A0AAD4BDI5_BOLED</name>
<evidence type="ECO:0000313" key="2">
    <source>
        <dbReference type="Proteomes" id="UP001194468"/>
    </source>
</evidence>
<comment type="caution">
    <text evidence="1">The sequence shown here is derived from an EMBL/GenBank/DDBJ whole genome shotgun (WGS) entry which is preliminary data.</text>
</comment>
<reference evidence="1" key="2">
    <citation type="journal article" date="2020" name="Nat. Commun.">
        <title>Large-scale genome sequencing of mycorrhizal fungi provides insights into the early evolution of symbiotic traits.</title>
        <authorList>
            <person name="Miyauchi S."/>
            <person name="Kiss E."/>
            <person name="Kuo A."/>
            <person name="Drula E."/>
            <person name="Kohler A."/>
            <person name="Sanchez-Garcia M."/>
            <person name="Morin E."/>
            <person name="Andreopoulos B."/>
            <person name="Barry K.W."/>
            <person name="Bonito G."/>
            <person name="Buee M."/>
            <person name="Carver A."/>
            <person name="Chen C."/>
            <person name="Cichocki N."/>
            <person name="Clum A."/>
            <person name="Culley D."/>
            <person name="Crous P.W."/>
            <person name="Fauchery L."/>
            <person name="Girlanda M."/>
            <person name="Hayes R.D."/>
            <person name="Keri Z."/>
            <person name="LaButti K."/>
            <person name="Lipzen A."/>
            <person name="Lombard V."/>
            <person name="Magnuson J."/>
            <person name="Maillard F."/>
            <person name="Murat C."/>
            <person name="Nolan M."/>
            <person name="Ohm R.A."/>
            <person name="Pangilinan J."/>
            <person name="Pereira M.F."/>
            <person name="Perotto S."/>
            <person name="Peter M."/>
            <person name="Pfister S."/>
            <person name="Riley R."/>
            <person name="Sitrit Y."/>
            <person name="Stielow J.B."/>
            <person name="Szollosi G."/>
            <person name="Zifcakova L."/>
            <person name="Stursova M."/>
            <person name="Spatafora J.W."/>
            <person name="Tedersoo L."/>
            <person name="Vaario L.M."/>
            <person name="Yamada A."/>
            <person name="Yan M."/>
            <person name="Wang P."/>
            <person name="Xu J."/>
            <person name="Bruns T."/>
            <person name="Baldrian P."/>
            <person name="Vilgalys R."/>
            <person name="Dunand C."/>
            <person name="Henrissat B."/>
            <person name="Grigoriev I.V."/>
            <person name="Hibbett D."/>
            <person name="Nagy L.G."/>
            <person name="Martin F.M."/>
        </authorList>
    </citation>
    <scope>NUCLEOTIDE SEQUENCE</scope>
    <source>
        <strain evidence="1">BED1</strain>
    </source>
</reference>
<sequence>FWQYCTALPFLRHFSLSITNLHRHIGDRELCPAISEFLRERTQLRTYYLPVPPIDASLRWIGFDGSAWGVLPTLSKLSSLSIIYPRDL</sequence>
<gene>
    <name evidence="1" type="ORF">L210DRAFT_3346966</name>
</gene>
<organism evidence="1 2">
    <name type="scientific">Boletus edulis BED1</name>
    <dbReference type="NCBI Taxonomy" id="1328754"/>
    <lineage>
        <taxon>Eukaryota</taxon>
        <taxon>Fungi</taxon>
        <taxon>Dikarya</taxon>
        <taxon>Basidiomycota</taxon>
        <taxon>Agaricomycotina</taxon>
        <taxon>Agaricomycetes</taxon>
        <taxon>Agaricomycetidae</taxon>
        <taxon>Boletales</taxon>
        <taxon>Boletineae</taxon>
        <taxon>Boletaceae</taxon>
        <taxon>Boletoideae</taxon>
        <taxon>Boletus</taxon>
    </lineage>
</organism>
<keyword evidence="2" id="KW-1185">Reference proteome</keyword>
<protein>
    <submittedName>
        <fullName evidence="1">Uncharacterized protein</fullName>
    </submittedName>
</protein>
<evidence type="ECO:0000313" key="1">
    <source>
        <dbReference type="EMBL" id="KAF8420327.1"/>
    </source>
</evidence>
<dbReference type="EMBL" id="WHUW01000157">
    <property type="protein sequence ID" value="KAF8420327.1"/>
    <property type="molecule type" value="Genomic_DNA"/>
</dbReference>
<feature type="non-terminal residue" evidence="1">
    <location>
        <position position="88"/>
    </location>
</feature>
<proteinExistence type="predicted"/>